<organism evidence="2 3">
    <name type="scientific">Eumeta variegata</name>
    <name type="common">Bagworm moth</name>
    <name type="synonym">Eumeta japonica</name>
    <dbReference type="NCBI Taxonomy" id="151549"/>
    <lineage>
        <taxon>Eukaryota</taxon>
        <taxon>Metazoa</taxon>
        <taxon>Ecdysozoa</taxon>
        <taxon>Arthropoda</taxon>
        <taxon>Hexapoda</taxon>
        <taxon>Insecta</taxon>
        <taxon>Pterygota</taxon>
        <taxon>Neoptera</taxon>
        <taxon>Endopterygota</taxon>
        <taxon>Lepidoptera</taxon>
        <taxon>Glossata</taxon>
        <taxon>Ditrysia</taxon>
        <taxon>Tineoidea</taxon>
        <taxon>Psychidae</taxon>
        <taxon>Oiketicinae</taxon>
        <taxon>Eumeta</taxon>
    </lineage>
</organism>
<evidence type="ECO:0000313" key="3">
    <source>
        <dbReference type="Proteomes" id="UP000299102"/>
    </source>
</evidence>
<name>A0A4C1WVN2_EUMVA</name>
<accession>A0A4C1WVN2</accession>
<keyword evidence="3" id="KW-1185">Reference proteome</keyword>
<proteinExistence type="predicted"/>
<dbReference type="AlphaFoldDB" id="A0A4C1WVN2"/>
<dbReference type="EMBL" id="BGZK01000670">
    <property type="protein sequence ID" value="GBP55488.1"/>
    <property type="molecule type" value="Genomic_DNA"/>
</dbReference>
<evidence type="ECO:0000313" key="2">
    <source>
        <dbReference type="EMBL" id="GBP55488.1"/>
    </source>
</evidence>
<gene>
    <name evidence="2" type="ORF">EVAR_40281_1</name>
</gene>
<feature type="region of interest" description="Disordered" evidence="1">
    <location>
        <begin position="105"/>
        <end position="144"/>
    </location>
</feature>
<dbReference type="Proteomes" id="UP000299102">
    <property type="component" value="Unassembled WGS sequence"/>
</dbReference>
<sequence>MAFARKLSMVSMFQVTATRNELLMLPSVARTLPVLLVLAGHEYVRCVIRQRRPEDAIVLDLVWRGILMMTPQRHAFDMTPWSLRPPYFEMFRRWRWRRSRRLPNTPAAGGGRAGDVYGHSKRVSQRSRGIINNRPRSQRVVRPM</sequence>
<evidence type="ECO:0000256" key="1">
    <source>
        <dbReference type="SAM" id="MobiDB-lite"/>
    </source>
</evidence>
<reference evidence="2 3" key="1">
    <citation type="journal article" date="2019" name="Commun. Biol.">
        <title>The bagworm genome reveals a unique fibroin gene that provides high tensile strength.</title>
        <authorList>
            <person name="Kono N."/>
            <person name="Nakamura H."/>
            <person name="Ohtoshi R."/>
            <person name="Tomita M."/>
            <person name="Numata K."/>
            <person name="Arakawa K."/>
        </authorList>
    </citation>
    <scope>NUCLEOTIDE SEQUENCE [LARGE SCALE GENOMIC DNA]</scope>
</reference>
<protein>
    <submittedName>
        <fullName evidence="2">Uncharacterized protein</fullName>
    </submittedName>
</protein>
<comment type="caution">
    <text evidence="2">The sequence shown here is derived from an EMBL/GenBank/DDBJ whole genome shotgun (WGS) entry which is preliminary data.</text>
</comment>